<dbReference type="InterPro" id="IPR045136">
    <property type="entry name" value="Iah1-like"/>
</dbReference>
<evidence type="ECO:0000313" key="2">
    <source>
        <dbReference type="EMBL" id="WXB06188.1"/>
    </source>
</evidence>
<dbReference type="SUPFAM" id="SSF52266">
    <property type="entry name" value="SGNH hydrolase"/>
    <property type="match status" value="1"/>
</dbReference>
<protein>
    <submittedName>
        <fullName evidence="2">GDSL-type esterase/lipase family protein</fullName>
    </submittedName>
</protein>
<dbReference type="InterPro" id="IPR013830">
    <property type="entry name" value="SGNH_hydro"/>
</dbReference>
<dbReference type="InterPro" id="IPR036514">
    <property type="entry name" value="SGNH_hydro_sf"/>
</dbReference>
<proteinExistence type="predicted"/>
<dbReference type="RefSeq" id="WP_394835839.1">
    <property type="nucleotide sequence ID" value="NZ_CP089929.1"/>
</dbReference>
<dbReference type="Pfam" id="PF13472">
    <property type="entry name" value="Lipase_GDSL_2"/>
    <property type="match status" value="1"/>
</dbReference>
<organism evidence="2 3">
    <name type="scientific">Pendulispora rubella</name>
    <dbReference type="NCBI Taxonomy" id="2741070"/>
    <lineage>
        <taxon>Bacteria</taxon>
        <taxon>Pseudomonadati</taxon>
        <taxon>Myxococcota</taxon>
        <taxon>Myxococcia</taxon>
        <taxon>Myxococcales</taxon>
        <taxon>Sorangiineae</taxon>
        <taxon>Pendulisporaceae</taxon>
        <taxon>Pendulispora</taxon>
    </lineage>
</organism>
<accession>A0ABZ2L5H0</accession>
<dbReference type="Gene3D" id="3.40.50.1110">
    <property type="entry name" value="SGNH hydrolase"/>
    <property type="match status" value="1"/>
</dbReference>
<dbReference type="PANTHER" id="PTHR14209:SF19">
    <property type="entry name" value="ISOAMYL ACETATE-HYDROLYZING ESTERASE 1 HOMOLOG"/>
    <property type="match status" value="1"/>
</dbReference>
<name>A0ABZ2L5H0_9BACT</name>
<sequence>MQLSAEQTRWLLKVLQPEKTLGALPGVAALSEAVRAVLLGLPPDVYAAEHARMLGGAKEAARELASESAVTAMIDRLPLKEGARIIAFGDSHTSDPQSWAVILNELLIARGASVAINAAPGDTTTHRLIRIGEVIAQQPDWILLLVGVNDARTQGPTPTKTLVDHQETVRNLRELHQRVSHETKARCLWITPPAVNEERVSNHWGLSRFGVRFRNEDVARVAAAVRDIDAPTVDLFSILGTPPAPELLMEDGLHLTLAAQKRLAFEVMRGWSKVS</sequence>
<dbReference type="Proteomes" id="UP001374803">
    <property type="component" value="Chromosome"/>
</dbReference>
<reference evidence="2" key="1">
    <citation type="submission" date="2021-12" db="EMBL/GenBank/DDBJ databases">
        <title>Discovery of the Pendulisporaceae a myxobacterial family with distinct sporulation behavior and unique specialized metabolism.</title>
        <authorList>
            <person name="Garcia R."/>
            <person name="Popoff A."/>
            <person name="Bader C.D."/>
            <person name="Loehr J."/>
            <person name="Walesch S."/>
            <person name="Walt C."/>
            <person name="Boldt J."/>
            <person name="Bunk B."/>
            <person name="Haeckl F.J.F.P.J."/>
            <person name="Gunesch A.P."/>
            <person name="Birkelbach J."/>
            <person name="Nuebel U."/>
            <person name="Pietschmann T."/>
            <person name="Bach T."/>
            <person name="Mueller R."/>
        </authorList>
    </citation>
    <scope>NUCLEOTIDE SEQUENCE</scope>
    <source>
        <strain evidence="2">MSr11367</strain>
    </source>
</reference>
<feature type="domain" description="SGNH hydrolase-type esterase" evidence="1">
    <location>
        <begin position="87"/>
        <end position="261"/>
    </location>
</feature>
<evidence type="ECO:0000313" key="3">
    <source>
        <dbReference type="Proteomes" id="UP001374803"/>
    </source>
</evidence>
<dbReference type="PANTHER" id="PTHR14209">
    <property type="entry name" value="ISOAMYL ACETATE-HYDROLYZING ESTERASE 1"/>
    <property type="match status" value="1"/>
</dbReference>
<keyword evidence="3" id="KW-1185">Reference proteome</keyword>
<evidence type="ECO:0000259" key="1">
    <source>
        <dbReference type="Pfam" id="PF13472"/>
    </source>
</evidence>
<gene>
    <name evidence="2" type="ORF">LVJ94_02875</name>
</gene>
<dbReference type="EMBL" id="CP089983">
    <property type="protein sequence ID" value="WXB06188.1"/>
    <property type="molecule type" value="Genomic_DNA"/>
</dbReference>